<keyword evidence="2" id="KW-0472">Membrane</keyword>
<dbReference type="Proteomes" id="UP000054532">
    <property type="component" value="Unassembled WGS sequence"/>
</dbReference>
<name>W2N3C4_PHYNI</name>
<dbReference type="VEuPathDB" id="FungiDB:PPTG_23442"/>
<reference evidence="3" key="1">
    <citation type="submission" date="2013-11" db="EMBL/GenBank/DDBJ databases">
        <title>The Genome Sequence of Phytophthora parasitica CHvinca01.</title>
        <authorList>
            <consortium name="The Broad Institute Genomics Platform"/>
            <person name="Russ C."/>
            <person name="Tyler B."/>
            <person name="Panabieres F."/>
            <person name="Shan W."/>
            <person name="Tripathy S."/>
            <person name="Grunwald N."/>
            <person name="Machado M."/>
            <person name="Johnson C.S."/>
            <person name="Arredondo F."/>
            <person name="Hong C."/>
            <person name="Coffey M."/>
            <person name="Young S.K."/>
            <person name="Zeng Q."/>
            <person name="Gargeya S."/>
            <person name="Fitzgerald M."/>
            <person name="Abouelleil A."/>
            <person name="Alvarado L."/>
            <person name="Chapman S.B."/>
            <person name="Gainer-Dewar J."/>
            <person name="Goldberg J."/>
            <person name="Griggs A."/>
            <person name="Gujja S."/>
            <person name="Hansen M."/>
            <person name="Howarth C."/>
            <person name="Imamovic A."/>
            <person name="Ireland A."/>
            <person name="Larimer J."/>
            <person name="McCowan C."/>
            <person name="Murphy C."/>
            <person name="Pearson M."/>
            <person name="Poon T.W."/>
            <person name="Priest M."/>
            <person name="Roberts A."/>
            <person name="Saif S."/>
            <person name="Shea T."/>
            <person name="Sykes S."/>
            <person name="Wortman J."/>
            <person name="Nusbaum C."/>
            <person name="Birren B."/>
        </authorList>
    </citation>
    <scope>NUCLEOTIDE SEQUENCE [LARGE SCALE GENOMIC DNA]</scope>
    <source>
        <strain evidence="3">CHvinca01</strain>
    </source>
</reference>
<feature type="region of interest" description="Disordered" evidence="1">
    <location>
        <begin position="78"/>
        <end position="106"/>
    </location>
</feature>
<dbReference type="Proteomes" id="UP000054423">
    <property type="component" value="Unassembled WGS sequence"/>
</dbReference>
<dbReference type="AlphaFoldDB" id="W2N3C4"/>
<evidence type="ECO:0000256" key="2">
    <source>
        <dbReference type="SAM" id="Phobius"/>
    </source>
</evidence>
<sequence length="106" mass="11902">MPHPRRVGAGRLLFPLLTYFGFYPFYVPHTKMCATRNASSLFDNSLAEASSALTTVGPVRRRPATYSEHILLKPGKLSSTCAHSRPRRLPRPVLLSGRRKTEVRIP</sequence>
<evidence type="ECO:0000313" key="3">
    <source>
        <dbReference type="EMBL" id="ETL88977.1"/>
    </source>
</evidence>
<reference evidence="4" key="2">
    <citation type="submission" date="2013-11" db="EMBL/GenBank/DDBJ databases">
        <title>The Genome Sequence of Phytophthora parasitica IAC_01/95.</title>
        <authorList>
            <consortium name="The Broad Institute Genomics Platform"/>
            <person name="Russ C."/>
            <person name="Tyler B."/>
            <person name="Panabieres F."/>
            <person name="Shan W."/>
            <person name="Tripathy S."/>
            <person name="Grunwald N."/>
            <person name="Machado M."/>
            <person name="Johnson C.S."/>
            <person name="Arredondo F."/>
            <person name="Hong C."/>
            <person name="Coffey M."/>
            <person name="Young S.K."/>
            <person name="Zeng Q."/>
            <person name="Gargeya S."/>
            <person name="Fitzgerald M."/>
            <person name="Abouelleil A."/>
            <person name="Alvarado L."/>
            <person name="Chapman S.B."/>
            <person name="Gainer-Dewar J."/>
            <person name="Goldberg J."/>
            <person name="Griggs A."/>
            <person name="Gujja S."/>
            <person name="Hansen M."/>
            <person name="Howarth C."/>
            <person name="Imamovic A."/>
            <person name="Ireland A."/>
            <person name="Larimer J."/>
            <person name="McCowan C."/>
            <person name="Murphy C."/>
            <person name="Pearson M."/>
            <person name="Poon T.W."/>
            <person name="Priest M."/>
            <person name="Roberts A."/>
            <person name="Saif S."/>
            <person name="Shea T."/>
            <person name="Sykes S."/>
            <person name="Wortman J."/>
            <person name="Nusbaum C."/>
            <person name="Birren B."/>
        </authorList>
    </citation>
    <scope>NUCLEOTIDE SEQUENCE [LARGE SCALE GENOMIC DNA]</scope>
    <source>
        <strain evidence="4">IAC_01/95</strain>
    </source>
</reference>
<proteinExistence type="predicted"/>
<gene>
    <name evidence="4" type="ORF">L914_12091</name>
    <name evidence="3" type="ORF">L917_12002</name>
</gene>
<evidence type="ECO:0000313" key="4">
    <source>
        <dbReference type="EMBL" id="ETM42214.1"/>
    </source>
</evidence>
<protein>
    <submittedName>
        <fullName evidence="4">Uncharacterized protein</fullName>
    </submittedName>
</protein>
<dbReference type="EMBL" id="KI693842">
    <property type="protein sequence ID" value="ETM42214.1"/>
    <property type="molecule type" value="Genomic_DNA"/>
</dbReference>
<feature type="transmembrane region" description="Helical" evidence="2">
    <location>
        <begin position="12"/>
        <end position="29"/>
    </location>
</feature>
<evidence type="ECO:0000256" key="1">
    <source>
        <dbReference type="SAM" id="MobiDB-lite"/>
    </source>
</evidence>
<dbReference type="EMBL" id="KI680627">
    <property type="protein sequence ID" value="ETL88977.1"/>
    <property type="molecule type" value="Genomic_DNA"/>
</dbReference>
<keyword evidence="2" id="KW-1133">Transmembrane helix</keyword>
<accession>W2N3C4</accession>
<organism evidence="4">
    <name type="scientific">Phytophthora nicotianae</name>
    <name type="common">Potato buckeye rot agent</name>
    <name type="synonym">Phytophthora parasitica</name>
    <dbReference type="NCBI Taxonomy" id="4792"/>
    <lineage>
        <taxon>Eukaryota</taxon>
        <taxon>Sar</taxon>
        <taxon>Stramenopiles</taxon>
        <taxon>Oomycota</taxon>
        <taxon>Peronosporomycetes</taxon>
        <taxon>Peronosporales</taxon>
        <taxon>Peronosporaceae</taxon>
        <taxon>Phytophthora</taxon>
    </lineage>
</organism>
<keyword evidence="2" id="KW-0812">Transmembrane</keyword>